<name>A0ABN7AET2_9HEMI</name>
<sequence length="95" mass="10547">MSKHAHGSVGFCDSSHHSSPEKIWRSVLMVWTPGTVRRCVGDEDAGRALRHAEAFGDVGHWWRFQAFEMSGSEVPWSSFKAWIAAFGDVGVTLLT</sequence>
<proteinExistence type="predicted"/>
<keyword evidence="2" id="KW-1185">Reference proteome</keyword>
<reference evidence="1 2" key="1">
    <citation type="submission" date="2023-09" db="EMBL/GenBank/DDBJ databases">
        <title>Nesidiocoris tenuis whole genome shotgun sequence.</title>
        <authorList>
            <person name="Shibata T."/>
            <person name="Shimoda M."/>
            <person name="Kobayashi T."/>
            <person name="Uehara T."/>
        </authorList>
    </citation>
    <scope>NUCLEOTIDE SEQUENCE [LARGE SCALE GENOMIC DNA]</scope>
    <source>
        <strain evidence="1 2">Japan</strain>
    </source>
</reference>
<gene>
    <name evidence="1" type="ORF">NTJ_02676</name>
</gene>
<evidence type="ECO:0000313" key="1">
    <source>
        <dbReference type="EMBL" id="BES89869.1"/>
    </source>
</evidence>
<accession>A0ABN7AET2</accession>
<dbReference type="EMBL" id="AP028910">
    <property type="protein sequence ID" value="BES89869.1"/>
    <property type="molecule type" value="Genomic_DNA"/>
</dbReference>
<organism evidence="1 2">
    <name type="scientific">Nesidiocoris tenuis</name>
    <dbReference type="NCBI Taxonomy" id="355587"/>
    <lineage>
        <taxon>Eukaryota</taxon>
        <taxon>Metazoa</taxon>
        <taxon>Ecdysozoa</taxon>
        <taxon>Arthropoda</taxon>
        <taxon>Hexapoda</taxon>
        <taxon>Insecta</taxon>
        <taxon>Pterygota</taxon>
        <taxon>Neoptera</taxon>
        <taxon>Paraneoptera</taxon>
        <taxon>Hemiptera</taxon>
        <taxon>Heteroptera</taxon>
        <taxon>Panheteroptera</taxon>
        <taxon>Cimicomorpha</taxon>
        <taxon>Miridae</taxon>
        <taxon>Dicyphina</taxon>
        <taxon>Nesidiocoris</taxon>
    </lineage>
</organism>
<dbReference type="Proteomes" id="UP001307889">
    <property type="component" value="Chromosome 2"/>
</dbReference>
<protein>
    <submittedName>
        <fullName evidence="1">Uncharacterized protein</fullName>
    </submittedName>
</protein>
<evidence type="ECO:0000313" key="2">
    <source>
        <dbReference type="Proteomes" id="UP001307889"/>
    </source>
</evidence>